<proteinExistence type="predicted"/>
<evidence type="ECO:0000256" key="1">
    <source>
        <dbReference type="SAM" id="SignalP"/>
    </source>
</evidence>
<keyword evidence="3" id="KW-1185">Reference proteome</keyword>
<dbReference type="PROSITE" id="PS51257">
    <property type="entry name" value="PROKAR_LIPOPROTEIN"/>
    <property type="match status" value="1"/>
</dbReference>
<feature type="chain" id="PRO_5045174130" description="Lipoprotein" evidence="1">
    <location>
        <begin position="26"/>
        <end position="135"/>
    </location>
</feature>
<accession>A0ABU1JBZ7</accession>
<dbReference type="Proteomes" id="UP001185069">
    <property type="component" value="Unassembled WGS sequence"/>
</dbReference>
<name>A0ABU1JBZ7_9MICC</name>
<keyword evidence="1" id="KW-0732">Signal</keyword>
<protein>
    <recommendedName>
        <fullName evidence="4">Lipoprotein</fullName>
    </recommendedName>
</protein>
<gene>
    <name evidence="2" type="ORF">JOE69_001160</name>
</gene>
<reference evidence="2 3" key="1">
    <citation type="submission" date="2023-07" db="EMBL/GenBank/DDBJ databases">
        <title>Sequencing the genomes of 1000 actinobacteria strains.</title>
        <authorList>
            <person name="Klenk H.-P."/>
        </authorList>
    </citation>
    <scope>NUCLEOTIDE SEQUENCE [LARGE SCALE GENOMIC DNA]</scope>
    <source>
        <strain evidence="2 3">DSM 14555</strain>
    </source>
</reference>
<evidence type="ECO:0000313" key="3">
    <source>
        <dbReference type="Proteomes" id="UP001185069"/>
    </source>
</evidence>
<evidence type="ECO:0000313" key="2">
    <source>
        <dbReference type="EMBL" id="MDR6268922.1"/>
    </source>
</evidence>
<evidence type="ECO:0008006" key="4">
    <source>
        <dbReference type="Google" id="ProtNLM"/>
    </source>
</evidence>
<organism evidence="2 3">
    <name type="scientific">Arthrobacter russicus</name>
    <dbReference type="NCBI Taxonomy" id="172040"/>
    <lineage>
        <taxon>Bacteria</taxon>
        <taxon>Bacillati</taxon>
        <taxon>Actinomycetota</taxon>
        <taxon>Actinomycetes</taxon>
        <taxon>Micrococcales</taxon>
        <taxon>Micrococcaceae</taxon>
        <taxon>Arthrobacter</taxon>
    </lineage>
</organism>
<dbReference type="EMBL" id="JAVDQF010000001">
    <property type="protein sequence ID" value="MDR6268922.1"/>
    <property type="molecule type" value="Genomic_DNA"/>
</dbReference>
<feature type="signal peptide" evidence="1">
    <location>
        <begin position="1"/>
        <end position="25"/>
    </location>
</feature>
<dbReference type="RefSeq" id="WP_309796862.1">
    <property type="nucleotide sequence ID" value="NZ_BAAAHY010000013.1"/>
</dbReference>
<comment type="caution">
    <text evidence="2">The sequence shown here is derived from an EMBL/GenBank/DDBJ whole genome shotgun (WGS) entry which is preliminary data.</text>
</comment>
<sequence length="135" mass="14231">MNTQKTSRKLLAPVIGLAFFLAACGGGSGAPSTPEPPAVQASVNKCVSKDNLKYAKIQDSGKSATLQGKPQYGNGLDNATLKCVLTGLDMPDSTWSKMTATRAMDGMQSGKWSNYEASWTYHPDNGLQVILSASS</sequence>